<dbReference type="InterPro" id="IPR050204">
    <property type="entry name" value="AraC_XylS_family_regulators"/>
</dbReference>
<dbReference type="Gene3D" id="1.10.10.60">
    <property type="entry name" value="Homeodomain-like"/>
    <property type="match status" value="1"/>
</dbReference>
<dbReference type="PANTHER" id="PTHR46796">
    <property type="entry name" value="HTH-TYPE TRANSCRIPTIONAL ACTIVATOR RHAS-RELATED"/>
    <property type="match status" value="1"/>
</dbReference>
<evidence type="ECO:0000259" key="4">
    <source>
        <dbReference type="PROSITE" id="PS01124"/>
    </source>
</evidence>
<reference evidence="6" key="1">
    <citation type="submission" date="2023-08" db="EMBL/GenBank/DDBJ databases">
        <title>Rhodospirillaceae gen. nov., a novel taxon isolated from the Yangtze River Yuezi River estuary sludge.</title>
        <authorList>
            <person name="Ruan L."/>
        </authorList>
    </citation>
    <scope>NUCLEOTIDE SEQUENCE [LARGE SCALE GENOMIC DNA]</scope>
    <source>
        <strain evidence="6">R-7</strain>
    </source>
</reference>
<sequence length="317" mass="35531">MAAAAPAELLFTETMPPARQYDTWRDAVSSTHLAWDLPRRSESRFRGRIRRQALGAADIIHCVCDPCDGSRGRAEIAQSPEAAYGLLYIVGGRERIQQDESEITLRAGTFILWDSQRRIDFRVPGTLQKITLMLPQRMLESVLPNARDLTGIPVNAREGAGALFANHLRSLARQAAELPPGQHEPVLQATVALMATALETLVASAGADHRRKLMARISGHILKNLADPELTPERIADGLGLSLRQLHRVFGASGWTVERWIWQQRLLRCRQELDLGEKRPISQIAYRWGFSDAAHFSRAFREAFGSAPRDYRNRQKA</sequence>
<evidence type="ECO:0000313" key="5">
    <source>
        <dbReference type="EMBL" id="MDQ7248883.1"/>
    </source>
</evidence>
<dbReference type="PRINTS" id="PR00032">
    <property type="entry name" value="HTHARAC"/>
</dbReference>
<keyword evidence="6" id="KW-1185">Reference proteome</keyword>
<dbReference type="SUPFAM" id="SSF46689">
    <property type="entry name" value="Homeodomain-like"/>
    <property type="match status" value="1"/>
</dbReference>
<dbReference type="PROSITE" id="PS01124">
    <property type="entry name" value="HTH_ARAC_FAMILY_2"/>
    <property type="match status" value="1"/>
</dbReference>
<dbReference type="SMART" id="SM00342">
    <property type="entry name" value="HTH_ARAC"/>
    <property type="match status" value="1"/>
</dbReference>
<dbReference type="InterPro" id="IPR018060">
    <property type="entry name" value="HTH_AraC"/>
</dbReference>
<keyword evidence="1" id="KW-0805">Transcription regulation</keyword>
<evidence type="ECO:0000313" key="6">
    <source>
        <dbReference type="Proteomes" id="UP001230156"/>
    </source>
</evidence>
<feature type="domain" description="HTH araC/xylS-type" evidence="4">
    <location>
        <begin position="215"/>
        <end position="314"/>
    </location>
</feature>
<dbReference type="InterPro" id="IPR009057">
    <property type="entry name" value="Homeodomain-like_sf"/>
</dbReference>
<dbReference type="Proteomes" id="UP001230156">
    <property type="component" value="Unassembled WGS sequence"/>
</dbReference>
<dbReference type="PANTHER" id="PTHR46796:SF6">
    <property type="entry name" value="ARAC SUBFAMILY"/>
    <property type="match status" value="1"/>
</dbReference>
<comment type="caution">
    <text evidence="5">The sequence shown here is derived from an EMBL/GenBank/DDBJ whole genome shotgun (WGS) entry which is preliminary data.</text>
</comment>
<dbReference type="Pfam" id="PF14525">
    <property type="entry name" value="AraC_binding_2"/>
    <property type="match status" value="1"/>
</dbReference>
<evidence type="ECO:0000256" key="2">
    <source>
        <dbReference type="ARBA" id="ARBA00023125"/>
    </source>
</evidence>
<dbReference type="InterPro" id="IPR035418">
    <property type="entry name" value="AraC-bd_2"/>
</dbReference>
<evidence type="ECO:0000256" key="3">
    <source>
        <dbReference type="ARBA" id="ARBA00023163"/>
    </source>
</evidence>
<protein>
    <submittedName>
        <fullName evidence="5">Helix-turn-helix domain-containing protein</fullName>
    </submittedName>
</protein>
<name>A0ABU0YMC8_9PROT</name>
<proteinExistence type="predicted"/>
<accession>A0ABU0YMC8</accession>
<dbReference type="Pfam" id="PF12833">
    <property type="entry name" value="HTH_18"/>
    <property type="match status" value="1"/>
</dbReference>
<keyword evidence="3" id="KW-0804">Transcription</keyword>
<dbReference type="EMBL" id="JAUYVI010000004">
    <property type="protein sequence ID" value="MDQ7248883.1"/>
    <property type="molecule type" value="Genomic_DNA"/>
</dbReference>
<evidence type="ECO:0000256" key="1">
    <source>
        <dbReference type="ARBA" id="ARBA00023015"/>
    </source>
</evidence>
<dbReference type="RefSeq" id="WP_379956364.1">
    <property type="nucleotide sequence ID" value="NZ_JAUYVI010000004.1"/>
</dbReference>
<gene>
    <name evidence="5" type="ORF">Q8A70_14455</name>
</gene>
<keyword evidence="2" id="KW-0238">DNA-binding</keyword>
<organism evidence="5 6">
    <name type="scientific">Dongia sedimenti</name>
    <dbReference type="NCBI Taxonomy" id="3064282"/>
    <lineage>
        <taxon>Bacteria</taxon>
        <taxon>Pseudomonadati</taxon>
        <taxon>Pseudomonadota</taxon>
        <taxon>Alphaproteobacteria</taxon>
        <taxon>Rhodospirillales</taxon>
        <taxon>Dongiaceae</taxon>
        <taxon>Dongia</taxon>
    </lineage>
</organism>
<dbReference type="InterPro" id="IPR020449">
    <property type="entry name" value="Tscrpt_reg_AraC-type_HTH"/>
</dbReference>